<dbReference type="Proteomes" id="UP001497623">
    <property type="component" value="Unassembled WGS sequence"/>
</dbReference>
<feature type="non-terminal residue" evidence="1">
    <location>
        <position position="1"/>
    </location>
</feature>
<comment type="caution">
    <text evidence="1">The sequence shown here is derived from an EMBL/GenBank/DDBJ whole genome shotgun (WGS) entry which is preliminary data.</text>
</comment>
<dbReference type="EMBL" id="CAXKWB010009565">
    <property type="protein sequence ID" value="CAL4095193.1"/>
    <property type="molecule type" value="Genomic_DNA"/>
</dbReference>
<reference evidence="1 2" key="1">
    <citation type="submission" date="2024-05" db="EMBL/GenBank/DDBJ databases">
        <authorList>
            <person name="Wallberg A."/>
        </authorList>
    </citation>
    <scope>NUCLEOTIDE SEQUENCE [LARGE SCALE GENOMIC DNA]</scope>
</reference>
<keyword evidence="2" id="KW-1185">Reference proteome</keyword>
<evidence type="ECO:0000313" key="1">
    <source>
        <dbReference type="EMBL" id="CAL4095193.1"/>
    </source>
</evidence>
<dbReference type="AlphaFoldDB" id="A0AAV2QUD8"/>
<name>A0AAV2QUD8_MEGNR</name>
<organism evidence="1 2">
    <name type="scientific">Meganyctiphanes norvegica</name>
    <name type="common">Northern krill</name>
    <name type="synonym">Thysanopoda norvegica</name>
    <dbReference type="NCBI Taxonomy" id="48144"/>
    <lineage>
        <taxon>Eukaryota</taxon>
        <taxon>Metazoa</taxon>
        <taxon>Ecdysozoa</taxon>
        <taxon>Arthropoda</taxon>
        <taxon>Crustacea</taxon>
        <taxon>Multicrustacea</taxon>
        <taxon>Malacostraca</taxon>
        <taxon>Eumalacostraca</taxon>
        <taxon>Eucarida</taxon>
        <taxon>Euphausiacea</taxon>
        <taxon>Euphausiidae</taxon>
        <taxon>Meganyctiphanes</taxon>
    </lineage>
</organism>
<evidence type="ECO:0000313" key="2">
    <source>
        <dbReference type="Proteomes" id="UP001497623"/>
    </source>
</evidence>
<proteinExistence type="predicted"/>
<gene>
    <name evidence="1" type="ORF">MNOR_LOCUS15349</name>
</gene>
<protein>
    <submittedName>
        <fullName evidence="1">Uncharacterized protein</fullName>
    </submittedName>
</protein>
<accession>A0AAV2QUD8</accession>
<sequence length="110" mass="12594">VTDEVGFGVEEVCEEEKLGDMWGGEELLLYILLETCGDIYIYTFPYNVRRMEVRSLFLSSCVYWVNITYTITYHKYISQPLPSHTVYSLSHGNPFATLPHVQFPLSSGTS</sequence>